<evidence type="ECO:0000256" key="1">
    <source>
        <dbReference type="SAM" id="MobiDB-lite"/>
    </source>
</evidence>
<dbReference type="AlphaFoldDB" id="A0A9K3KNN8"/>
<dbReference type="Proteomes" id="UP000693970">
    <property type="component" value="Unassembled WGS sequence"/>
</dbReference>
<keyword evidence="4" id="KW-1185">Reference proteome</keyword>
<dbReference type="GO" id="GO:0046464">
    <property type="term" value="P:acylglycerol catabolic process"/>
    <property type="evidence" value="ECO:0007669"/>
    <property type="project" value="TreeGrafter"/>
</dbReference>
<dbReference type="GO" id="GO:0047372">
    <property type="term" value="F:monoacylglycerol lipase activity"/>
    <property type="evidence" value="ECO:0007669"/>
    <property type="project" value="TreeGrafter"/>
</dbReference>
<dbReference type="Pfam" id="PF00561">
    <property type="entry name" value="Abhydrolase_1"/>
    <property type="match status" value="1"/>
</dbReference>
<feature type="domain" description="AB hydrolase-1" evidence="2">
    <location>
        <begin position="39"/>
        <end position="280"/>
    </location>
</feature>
<protein>
    <submittedName>
        <fullName evidence="3">Alpha/beta fold family hydrolase</fullName>
    </submittedName>
</protein>
<gene>
    <name evidence="3" type="ORF">IV203_005765</name>
</gene>
<dbReference type="GO" id="GO:0016020">
    <property type="term" value="C:membrane"/>
    <property type="evidence" value="ECO:0007669"/>
    <property type="project" value="TreeGrafter"/>
</dbReference>
<proteinExistence type="predicted"/>
<feature type="region of interest" description="Disordered" evidence="1">
    <location>
        <begin position="316"/>
        <end position="339"/>
    </location>
</feature>
<reference evidence="3" key="1">
    <citation type="journal article" date="2021" name="Sci. Rep.">
        <title>Diploid genomic architecture of Nitzschia inconspicua, an elite biomass production diatom.</title>
        <authorList>
            <person name="Oliver A."/>
            <person name="Podell S."/>
            <person name="Pinowska A."/>
            <person name="Traller J.C."/>
            <person name="Smith S.R."/>
            <person name="McClure R."/>
            <person name="Beliaev A."/>
            <person name="Bohutskyi P."/>
            <person name="Hill E.A."/>
            <person name="Rabines A."/>
            <person name="Zheng H."/>
            <person name="Allen L.Z."/>
            <person name="Kuo A."/>
            <person name="Grigoriev I.V."/>
            <person name="Allen A.E."/>
            <person name="Hazlebeck D."/>
            <person name="Allen E.E."/>
        </authorList>
    </citation>
    <scope>NUCLEOTIDE SEQUENCE</scope>
    <source>
        <strain evidence="3">Hildebrandi</strain>
    </source>
</reference>
<keyword evidence="3" id="KW-0378">Hydrolase</keyword>
<comment type="caution">
    <text evidence="3">The sequence shown here is derived from an EMBL/GenBank/DDBJ whole genome shotgun (WGS) entry which is preliminary data.</text>
</comment>
<name>A0A9K3KNN8_9STRA</name>
<sequence>MDALTRLILNPKYTKKKVTLSDGRVLSYSECGNIDSGMPVLFCFGLMTSSLAIMFAHHRALRNNLRIIAVDYPGIGESTFQPDRTLDGWADDMTQFLDEVLGRYSKVRLLGHSLGGLHVLALLSNRSFKKRVVRTVLLCPWLYIDGDRFNPLWMKVTQKLPGVFQSSVIPFVLTGLSSSSMKIATWSNHEMTQVQAAKLVMEYAYQQGQAGNEQMVRFALSKSDTYLPQETESPILVYYGKQDALVLESSTVELIRLLKERKCNVKGVAVEDCDHNSVLSNVENLIQVMSSLVGDADSWAAEIAKSLGVDKSLSMPEMSSQEVDKSPLQKTRSANAAWM</sequence>
<dbReference type="PANTHER" id="PTHR43798:SF5">
    <property type="entry name" value="MONOACYLGLYCEROL LIPASE ABHD6"/>
    <property type="match status" value="1"/>
</dbReference>
<organism evidence="3 4">
    <name type="scientific">Nitzschia inconspicua</name>
    <dbReference type="NCBI Taxonomy" id="303405"/>
    <lineage>
        <taxon>Eukaryota</taxon>
        <taxon>Sar</taxon>
        <taxon>Stramenopiles</taxon>
        <taxon>Ochrophyta</taxon>
        <taxon>Bacillariophyta</taxon>
        <taxon>Bacillariophyceae</taxon>
        <taxon>Bacillariophycidae</taxon>
        <taxon>Bacillariales</taxon>
        <taxon>Bacillariaceae</taxon>
        <taxon>Nitzschia</taxon>
    </lineage>
</organism>
<feature type="compositionally biased region" description="Polar residues" evidence="1">
    <location>
        <begin position="328"/>
        <end position="339"/>
    </location>
</feature>
<reference evidence="3" key="2">
    <citation type="submission" date="2021-04" db="EMBL/GenBank/DDBJ databases">
        <authorList>
            <person name="Podell S."/>
        </authorList>
    </citation>
    <scope>NUCLEOTIDE SEQUENCE</scope>
    <source>
        <strain evidence="3">Hildebrandi</strain>
    </source>
</reference>
<dbReference type="OrthoDB" id="38010at2759"/>
<accession>A0A9K3KNN8</accession>
<dbReference type="InterPro" id="IPR000073">
    <property type="entry name" value="AB_hydrolase_1"/>
</dbReference>
<evidence type="ECO:0000313" key="3">
    <source>
        <dbReference type="EMBL" id="KAG7346696.1"/>
    </source>
</evidence>
<evidence type="ECO:0000313" key="4">
    <source>
        <dbReference type="Proteomes" id="UP000693970"/>
    </source>
</evidence>
<dbReference type="EMBL" id="JAGRRH010000021">
    <property type="protein sequence ID" value="KAG7346696.1"/>
    <property type="molecule type" value="Genomic_DNA"/>
</dbReference>
<evidence type="ECO:0000259" key="2">
    <source>
        <dbReference type="Pfam" id="PF00561"/>
    </source>
</evidence>
<dbReference type="PANTHER" id="PTHR43798">
    <property type="entry name" value="MONOACYLGLYCEROL LIPASE"/>
    <property type="match status" value="1"/>
</dbReference>
<dbReference type="InterPro" id="IPR050266">
    <property type="entry name" value="AB_hydrolase_sf"/>
</dbReference>